<feature type="repeat" description="ANK" evidence="1">
    <location>
        <begin position="56"/>
        <end position="88"/>
    </location>
</feature>
<evidence type="ECO:0000256" key="1">
    <source>
        <dbReference type="PROSITE-ProRule" id="PRU00023"/>
    </source>
</evidence>
<accession>A0A438GMD0</accession>
<comment type="caution">
    <text evidence="2">The sequence shown here is derived from an EMBL/GenBank/DDBJ whole genome shotgun (WGS) entry which is preliminary data.</text>
</comment>
<dbReference type="Proteomes" id="UP000288805">
    <property type="component" value="Unassembled WGS sequence"/>
</dbReference>
<evidence type="ECO:0000313" key="2">
    <source>
        <dbReference type="EMBL" id="RVW73361.1"/>
    </source>
</evidence>
<proteinExistence type="predicted"/>
<organism evidence="2 3">
    <name type="scientific">Vitis vinifera</name>
    <name type="common">Grape</name>
    <dbReference type="NCBI Taxonomy" id="29760"/>
    <lineage>
        <taxon>Eukaryota</taxon>
        <taxon>Viridiplantae</taxon>
        <taxon>Streptophyta</taxon>
        <taxon>Embryophyta</taxon>
        <taxon>Tracheophyta</taxon>
        <taxon>Spermatophyta</taxon>
        <taxon>Magnoliopsida</taxon>
        <taxon>eudicotyledons</taxon>
        <taxon>Gunneridae</taxon>
        <taxon>Pentapetalae</taxon>
        <taxon>rosids</taxon>
        <taxon>Vitales</taxon>
        <taxon>Vitaceae</taxon>
        <taxon>Viteae</taxon>
        <taxon>Vitis</taxon>
    </lineage>
</organism>
<gene>
    <name evidence="2" type="ORF">CK203_060147</name>
</gene>
<evidence type="ECO:0000313" key="3">
    <source>
        <dbReference type="Proteomes" id="UP000288805"/>
    </source>
</evidence>
<name>A0A438GMD0_VITVI</name>
<dbReference type="SUPFAM" id="SSF48403">
    <property type="entry name" value="Ankyrin repeat"/>
    <property type="match status" value="1"/>
</dbReference>
<dbReference type="SMART" id="SM00248">
    <property type="entry name" value="ANK"/>
    <property type="match status" value="2"/>
</dbReference>
<dbReference type="PROSITE" id="PS50297">
    <property type="entry name" value="ANK_REP_REGION"/>
    <property type="match status" value="1"/>
</dbReference>
<keyword evidence="1" id="KW-0040">ANK repeat</keyword>
<dbReference type="AlphaFoldDB" id="A0A438GMD0"/>
<sequence length="155" mass="16933">MASTTPTFDAATLIPRWHNCRPLHYLWPQPTPCAGIHTTCPCYHTSMAATTLPNLKGDTPLHLAARKGHSKVVEALIASSEQIESGEHTEFTYGANITGNTPLYMAAERGFDDLVEIIIHNDRTSTAHTGVEGRTALHAAVICDHPGRLQFFCLN</sequence>
<reference evidence="2 3" key="1">
    <citation type="journal article" date="2018" name="PLoS Genet.">
        <title>Population sequencing reveals clonal diversity and ancestral inbreeding in the grapevine cultivar Chardonnay.</title>
        <authorList>
            <person name="Roach M.J."/>
            <person name="Johnson D.L."/>
            <person name="Bohlmann J."/>
            <person name="van Vuuren H.J."/>
            <person name="Jones S.J."/>
            <person name="Pretorius I.S."/>
            <person name="Schmidt S.A."/>
            <person name="Borneman A.R."/>
        </authorList>
    </citation>
    <scope>NUCLEOTIDE SEQUENCE [LARGE SCALE GENOMIC DNA]</scope>
    <source>
        <strain evidence="3">cv. Chardonnay</strain>
        <tissue evidence="2">Leaf</tissue>
    </source>
</reference>
<dbReference type="InterPro" id="IPR036770">
    <property type="entry name" value="Ankyrin_rpt-contain_sf"/>
</dbReference>
<dbReference type="InterPro" id="IPR002110">
    <property type="entry name" value="Ankyrin_rpt"/>
</dbReference>
<dbReference type="PROSITE" id="PS50088">
    <property type="entry name" value="ANK_REPEAT"/>
    <property type="match status" value="1"/>
</dbReference>
<protein>
    <submittedName>
        <fullName evidence="2">Uncharacterized protein</fullName>
    </submittedName>
</protein>
<dbReference type="Gene3D" id="1.25.40.20">
    <property type="entry name" value="Ankyrin repeat-containing domain"/>
    <property type="match status" value="1"/>
</dbReference>
<dbReference type="Pfam" id="PF12796">
    <property type="entry name" value="Ank_2"/>
    <property type="match status" value="1"/>
</dbReference>
<dbReference type="PANTHER" id="PTHR24121:SF22">
    <property type="entry name" value="PROTEIN ACCELERATED CELL DEATH 6-LIKE"/>
    <property type="match status" value="1"/>
</dbReference>
<dbReference type="PANTHER" id="PTHR24121">
    <property type="entry name" value="NO MECHANORECEPTOR POTENTIAL C, ISOFORM D-RELATED"/>
    <property type="match status" value="1"/>
</dbReference>
<dbReference type="EMBL" id="QGNW01000393">
    <property type="protein sequence ID" value="RVW73361.1"/>
    <property type="molecule type" value="Genomic_DNA"/>
</dbReference>